<organism evidence="1">
    <name type="scientific">marine metagenome</name>
    <dbReference type="NCBI Taxonomy" id="408172"/>
    <lineage>
        <taxon>unclassified sequences</taxon>
        <taxon>metagenomes</taxon>
        <taxon>ecological metagenomes</taxon>
    </lineage>
</organism>
<proteinExistence type="predicted"/>
<dbReference type="AlphaFoldDB" id="A0A382AVT6"/>
<protein>
    <submittedName>
        <fullName evidence="1">Uncharacterized protein</fullName>
    </submittedName>
</protein>
<dbReference type="InterPro" id="IPR029069">
    <property type="entry name" value="HotDog_dom_sf"/>
</dbReference>
<dbReference type="EMBL" id="UINC01026981">
    <property type="protein sequence ID" value="SVB05411.1"/>
    <property type="molecule type" value="Genomic_DNA"/>
</dbReference>
<dbReference type="PANTHER" id="PTHR43664:SF1">
    <property type="entry name" value="BETA-METHYLMALYL-COA DEHYDRATASE"/>
    <property type="match status" value="1"/>
</dbReference>
<dbReference type="InterPro" id="IPR052342">
    <property type="entry name" value="MCH/BMMD"/>
</dbReference>
<dbReference type="CDD" id="cd03451">
    <property type="entry name" value="FkbR2"/>
    <property type="match status" value="1"/>
</dbReference>
<dbReference type="PANTHER" id="PTHR43664">
    <property type="entry name" value="MONOAMINE OXIDASE-RELATED"/>
    <property type="match status" value="1"/>
</dbReference>
<evidence type="ECO:0000313" key="1">
    <source>
        <dbReference type="EMBL" id="SVB05411.1"/>
    </source>
</evidence>
<accession>A0A382AVT6</accession>
<dbReference type="InterPro" id="IPR048274">
    <property type="entry name" value="MC_hydratase"/>
</dbReference>
<sequence>MSEKSEIEEIMESAVLHKRGQGYHDFEVGEEIHHHWGRTITEADAIQFAHLTLAYNPLYFNREYAKELGHPDIVVCPQLVFNVILGLSVEVCSEGLGGPFLGVYDLKYLEPVYPGDTLTARSKTEAMRESESSEGRGIVTWFNEGFNQHGDKVIEYRRSNLAIWKGAMGSPKIKREKADG</sequence>
<name>A0A382AVT6_9ZZZZ</name>
<dbReference type="Gene3D" id="3.10.129.10">
    <property type="entry name" value="Hotdog Thioesterase"/>
    <property type="match status" value="1"/>
</dbReference>
<gene>
    <name evidence="1" type="ORF">METZ01_LOCUS158265</name>
</gene>
<dbReference type="SUPFAM" id="SSF54637">
    <property type="entry name" value="Thioesterase/thiol ester dehydrase-isomerase"/>
    <property type="match status" value="1"/>
</dbReference>
<dbReference type="Pfam" id="PF19315">
    <property type="entry name" value="MC_hydratase"/>
    <property type="match status" value="1"/>
</dbReference>
<dbReference type="GO" id="GO:0016829">
    <property type="term" value="F:lyase activity"/>
    <property type="evidence" value="ECO:0007669"/>
    <property type="project" value="InterPro"/>
</dbReference>
<reference evidence="1" key="1">
    <citation type="submission" date="2018-05" db="EMBL/GenBank/DDBJ databases">
        <authorList>
            <person name="Lanie J.A."/>
            <person name="Ng W.-L."/>
            <person name="Kazmierczak K.M."/>
            <person name="Andrzejewski T.M."/>
            <person name="Davidsen T.M."/>
            <person name="Wayne K.J."/>
            <person name="Tettelin H."/>
            <person name="Glass J.I."/>
            <person name="Rusch D."/>
            <person name="Podicherti R."/>
            <person name="Tsui H.-C.T."/>
            <person name="Winkler M.E."/>
        </authorList>
    </citation>
    <scope>NUCLEOTIDE SEQUENCE</scope>
</reference>